<dbReference type="RefSeq" id="WP_188230367.1">
    <property type="nucleotide sequence ID" value="NZ_JACVXB010000004.1"/>
</dbReference>
<dbReference type="InterPro" id="IPR050553">
    <property type="entry name" value="Thioredoxin_ResA/DsbE_sf"/>
</dbReference>
<dbReference type="AlphaFoldDB" id="A0A8J6UH88"/>
<reference evidence="2 3" key="1">
    <citation type="submission" date="2020-09" db="EMBL/GenBank/DDBJ databases">
        <title>TT11 complete genome.</title>
        <authorList>
            <person name="Wu Z."/>
        </authorList>
    </citation>
    <scope>NUCLEOTIDE SEQUENCE [LARGE SCALE GENOMIC DNA]</scope>
    <source>
        <strain evidence="2 3">TT11</strain>
    </source>
</reference>
<protein>
    <submittedName>
        <fullName evidence="2">TlpA family protein disulfide reductase</fullName>
    </submittedName>
</protein>
<evidence type="ECO:0000313" key="3">
    <source>
        <dbReference type="Proteomes" id="UP000600588"/>
    </source>
</evidence>
<comment type="caution">
    <text evidence="2">The sequence shown here is derived from an EMBL/GenBank/DDBJ whole genome shotgun (WGS) entry which is preliminary data.</text>
</comment>
<dbReference type="Pfam" id="PF13905">
    <property type="entry name" value="Thioredoxin_8"/>
    <property type="match status" value="1"/>
</dbReference>
<dbReference type="EMBL" id="JACVXB010000004">
    <property type="protein sequence ID" value="MBD0832576.1"/>
    <property type="molecule type" value="Genomic_DNA"/>
</dbReference>
<dbReference type="CDD" id="cd02966">
    <property type="entry name" value="TlpA_like_family"/>
    <property type="match status" value="1"/>
</dbReference>
<keyword evidence="3" id="KW-1185">Reference proteome</keyword>
<dbReference type="SUPFAM" id="SSF52833">
    <property type="entry name" value="Thioredoxin-like"/>
    <property type="match status" value="1"/>
</dbReference>
<name>A0A8J6UH88_9FLAO</name>
<feature type="domain" description="Thioredoxin" evidence="1">
    <location>
        <begin position="322"/>
        <end position="467"/>
    </location>
</feature>
<sequence length="467" mass="54101">MNKFHFAILSLLFMACIKPVDKTNEYTVIKFNITGFEETNNDLYFSSSSADLSIEKPFRKIYKANNNEPIVDTLNLENGVYFVGDGNNFITLDIINGSNLSVSYNIQDFKSTLKITGEGSEQSNYRLQKDFKKSKVFYKKMYELNEHDFIDLQLKVKNDLINFIQNFTGVSEDFKSKEIRNLHYEYLANLSRFEASHAYYTKNKDFKVSEAFYKEFEGLKYDNVQDFIFSRAYQGLVFEHYKEVSLDYLISKPELDKDLALLLALNTISDDKIKYPLFYRVGVPVDTEFTDELTPLYHALVNAYSKRFKYLENEDVTIDPQLKKGMPSTKFVNFENLGGGTTSLEDLAGSYIYIDVWATWCAPCKDQIPFLKKAEELFHDKNIQFVSISVDQAKDYEKLKRTVSELNLKGIQLFANGEWKENDFMNAYHINSIPRFILIGPDGKIVDADAPRPSTRAFFDLLEQIKI</sequence>
<dbReference type="PANTHER" id="PTHR42852">
    <property type="entry name" value="THIOL:DISULFIDE INTERCHANGE PROTEIN DSBE"/>
    <property type="match status" value="1"/>
</dbReference>
<dbReference type="Gene3D" id="3.40.30.10">
    <property type="entry name" value="Glutaredoxin"/>
    <property type="match status" value="1"/>
</dbReference>
<dbReference type="PROSITE" id="PS51257">
    <property type="entry name" value="PROKAR_LIPOPROTEIN"/>
    <property type="match status" value="1"/>
</dbReference>
<dbReference type="Proteomes" id="UP000600588">
    <property type="component" value="Unassembled WGS sequence"/>
</dbReference>
<dbReference type="InterPro" id="IPR012336">
    <property type="entry name" value="Thioredoxin-like_fold"/>
</dbReference>
<dbReference type="InterPro" id="IPR013766">
    <property type="entry name" value="Thioredoxin_domain"/>
</dbReference>
<gene>
    <name evidence="2" type="ORF">ICJ83_10580</name>
</gene>
<dbReference type="InterPro" id="IPR036249">
    <property type="entry name" value="Thioredoxin-like_sf"/>
</dbReference>
<dbReference type="PROSITE" id="PS51352">
    <property type="entry name" value="THIOREDOXIN_2"/>
    <property type="match status" value="1"/>
</dbReference>
<evidence type="ECO:0000259" key="1">
    <source>
        <dbReference type="PROSITE" id="PS51352"/>
    </source>
</evidence>
<evidence type="ECO:0000313" key="2">
    <source>
        <dbReference type="EMBL" id="MBD0832576.1"/>
    </source>
</evidence>
<accession>A0A8J6UH88</accession>
<proteinExistence type="predicted"/>
<dbReference type="PANTHER" id="PTHR42852:SF13">
    <property type="entry name" value="PROTEIN DIPZ"/>
    <property type="match status" value="1"/>
</dbReference>
<organism evidence="2 3">
    <name type="scientific">Aestuariibaculum sediminum</name>
    <dbReference type="NCBI Taxonomy" id="2770637"/>
    <lineage>
        <taxon>Bacteria</taxon>
        <taxon>Pseudomonadati</taxon>
        <taxon>Bacteroidota</taxon>
        <taxon>Flavobacteriia</taxon>
        <taxon>Flavobacteriales</taxon>
        <taxon>Flavobacteriaceae</taxon>
    </lineage>
</organism>